<keyword evidence="2 5" id="KW-0690">Ribosome biogenesis</keyword>
<keyword evidence="1 5" id="KW-0963">Cytoplasm</keyword>
<evidence type="ECO:0000256" key="2">
    <source>
        <dbReference type="ARBA" id="ARBA00022517"/>
    </source>
</evidence>
<dbReference type="PANTHER" id="PTHR33317:SF4">
    <property type="entry name" value="POLYNUCLEOTIDYL TRANSFERASE, RIBONUCLEASE H-LIKE SUPERFAMILY PROTEIN"/>
    <property type="match status" value="1"/>
</dbReference>
<evidence type="ECO:0000256" key="4">
    <source>
        <dbReference type="ARBA" id="ARBA00022801"/>
    </source>
</evidence>
<dbReference type="Gene3D" id="3.30.420.140">
    <property type="entry name" value="YqgF/RNase H-like domain"/>
    <property type="match status" value="1"/>
</dbReference>
<dbReference type="EMBL" id="DSRT01000046">
    <property type="protein sequence ID" value="HGW29457.1"/>
    <property type="molecule type" value="Genomic_DNA"/>
</dbReference>
<evidence type="ECO:0000256" key="1">
    <source>
        <dbReference type="ARBA" id="ARBA00022490"/>
    </source>
</evidence>
<dbReference type="SMART" id="SM00732">
    <property type="entry name" value="YqgFc"/>
    <property type="match status" value="1"/>
</dbReference>
<comment type="caution">
    <text evidence="7">The sequence shown here is derived from an EMBL/GenBank/DDBJ whole genome shotgun (WGS) entry which is preliminary data.</text>
</comment>
<comment type="function">
    <text evidence="5">Could be a nuclease involved in processing of the 5'-end of pre-16S rRNA.</text>
</comment>
<dbReference type="AlphaFoldDB" id="A0A7C4XMH0"/>
<dbReference type="GO" id="GO:0005737">
    <property type="term" value="C:cytoplasm"/>
    <property type="evidence" value="ECO:0007669"/>
    <property type="project" value="UniProtKB-SubCell"/>
</dbReference>
<dbReference type="InterPro" id="IPR006641">
    <property type="entry name" value="YqgF/RNaseH-like_dom"/>
</dbReference>
<dbReference type="GO" id="GO:0016788">
    <property type="term" value="F:hydrolase activity, acting on ester bonds"/>
    <property type="evidence" value="ECO:0007669"/>
    <property type="project" value="UniProtKB-UniRule"/>
</dbReference>
<sequence>MEEILLGIDYGETNTGLAFGRSGLVAPLEVIDSKNIEVLIEKISRIVIENKITKLIVGLPLDWDNKETAQSLKVRKFVKRLKLRVKRPVEFVSEHGTTKEAIEGAIKSGYSMKRRQTNDHLSAAIIVKRYYSAKEHKN</sequence>
<comment type="similarity">
    <text evidence="5">Belongs to the YqgF HJR family.</text>
</comment>
<keyword evidence="4 5" id="KW-0378">Hydrolase</keyword>
<dbReference type="InterPro" id="IPR005227">
    <property type="entry name" value="YqgF"/>
</dbReference>
<dbReference type="HAMAP" id="MF_00651">
    <property type="entry name" value="Nuclease_YqgF"/>
    <property type="match status" value="1"/>
</dbReference>
<evidence type="ECO:0000256" key="3">
    <source>
        <dbReference type="ARBA" id="ARBA00022722"/>
    </source>
</evidence>
<accession>A0A7C4XMH0</accession>
<feature type="domain" description="YqgF/RNase H-like" evidence="6">
    <location>
        <begin position="3"/>
        <end position="101"/>
    </location>
</feature>
<dbReference type="Pfam" id="PF03652">
    <property type="entry name" value="RuvX"/>
    <property type="match status" value="1"/>
</dbReference>
<organism evidence="7">
    <name type="scientific">candidate division WWE3 bacterium</name>
    <dbReference type="NCBI Taxonomy" id="2053526"/>
    <lineage>
        <taxon>Bacteria</taxon>
        <taxon>Katanobacteria</taxon>
    </lineage>
</organism>
<dbReference type="GO" id="GO:0004518">
    <property type="term" value="F:nuclease activity"/>
    <property type="evidence" value="ECO:0007669"/>
    <property type="project" value="UniProtKB-KW"/>
</dbReference>
<gene>
    <name evidence="7" type="primary">ruvX</name>
    <name evidence="7" type="ORF">ENR63_00850</name>
</gene>
<dbReference type="EC" id="3.1.-.-" evidence="5"/>
<evidence type="ECO:0000256" key="5">
    <source>
        <dbReference type="HAMAP-Rule" id="MF_00651"/>
    </source>
</evidence>
<reference evidence="7" key="1">
    <citation type="journal article" date="2020" name="mSystems">
        <title>Genome- and Community-Level Interaction Insights into Carbon Utilization and Element Cycling Functions of Hydrothermarchaeota in Hydrothermal Sediment.</title>
        <authorList>
            <person name="Zhou Z."/>
            <person name="Liu Y."/>
            <person name="Xu W."/>
            <person name="Pan J."/>
            <person name="Luo Z.H."/>
            <person name="Li M."/>
        </authorList>
    </citation>
    <scope>NUCLEOTIDE SEQUENCE [LARGE SCALE GENOMIC DNA]</scope>
    <source>
        <strain evidence="7">SpSt-417</strain>
    </source>
</reference>
<evidence type="ECO:0000259" key="6">
    <source>
        <dbReference type="SMART" id="SM00732"/>
    </source>
</evidence>
<proteinExistence type="inferred from homology"/>
<dbReference type="CDD" id="cd16964">
    <property type="entry name" value="YqgF"/>
    <property type="match status" value="1"/>
</dbReference>
<keyword evidence="3 5" id="KW-0540">Nuclease</keyword>
<dbReference type="InterPro" id="IPR037027">
    <property type="entry name" value="YqgF/RNaseH-like_dom_sf"/>
</dbReference>
<dbReference type="GO" id="GO:0000967">
    <property type="term" value="P:rRNA 5'-end processing"/>
    <property type="evidence" value="ECO:0007669"/>
    <property type="project" value="UniProtKB-UniRule"/>
</dbReference>
<comment type="subcellular location">
    <subcellularLocation>
        <location evidence="5">Cytoplasm</location>
    </subcellularLocation>
</comment>
<dbReference type="PANTHER" id="PTHR33317">
    <property type="entry name" value="POLYNUCLEOTIDYL TRANSFERASE, RIBONUCLEASE H-LIKE SUPERFAMILY PROTEIN"/>
    <property type="match status" value="1"/>
</dbReference>
<dbReference type="SUPFAM" id="SSF53098">
    <property type="entry name" value="Ribonuclease H-like"/>
    <property type="match status" value="1"/>
</dbReference>
<dbReference type="InterPro" id="IPR012337">
    <property type="entry name" value="RNaseH-like_sf"/>
</dbReference>
<name>A0A7C4XMH0_UNCKA</name>
<dbReference type="NCBIfam" id="TIGR00250">
    <property type="entry name" value="RNAse_H_YqgF"/>
    <property type="match status" value="1"/>
</dbReference>
<evidence type="ECO:0000313" key="7">
    <source>
        <dbReference type="EMBL" id="HGW29457.1"/>
    </source>
</evidence>
<protein>
    <recommendedName>
        <fullName evidence="5">Putative pre-16S rRNA nuclease</fullName>
        <ecNumber evidence="5">3.1.-.-</ecNumber>
    </recommendedName>
</protein>